<accession>A0A0K8UAX0</accession>
<proteinExistence type="predicted"/>
<dbReference type="Gene3D" id="1.10.490.10">
    <property type="entry name" value="Globins"/>
    <property type="match status" value="1"/>
</dbReference>
<dbReference type="EMBL" id="GDHF01028809">
    <property type="protein sequence ID" value="JAI23505.1"/>
    <property type="molecule type" value="Transcribed_RNA"/>
</dbReference>
<sequence>MKHSPQNRTQAKPLISRRSASIFDALNPSLTNLESLALQKAWRILEPKLRSLSTDILMDLYSEHYEIMEKFRDESGKLCNYELINYTTWLLRLYGTIINNKVDPIKTKKILEPLIEKLKKYSMDVVCVKLQLEGIKHFIFAELRNALSPTSIEAFNKLHNTIIRYVHIKLNLHNIQ</sequence>
<name>A0A0K8UAX0_BACLA</name>
<dbReference type="AlphaFoldDB" id="A0A0K8UAX0"/>
<dbReference type="InterPro" id="IPR012292">
    <property type="entry name" value="Globin/Proto"/>
</dbReference>
<evidence type="ECO:0000313" key="1">
    <source>
        <dbReference type="EMBL" id="JAI23505.1"/>
    </source>
</evidence>
<reference evidence="1" key="1">
    <citation type="submission" date="2015-06" db="EMBL/GenBank/DDBJ databases">
        <authorList>
            <person name="Hoefler B.C."/>
            <person name="Straight P.D."/>
        </authorList>
    </citation>
    <scope>NUCLEOTIDE SEQUENCE</scope>
</reference>
<dbReference type="GO" id="GO:0020037">
    <property type="term" value="F:heme binding"/>
    <property type="evidence" value="ECO:0007669"/>
    <property type="project" value="InterPro"/>
</dbReference>
<dbReference type="SUPFAM" id="SSF46458">
    <property type="entry name" value="Globin-like"/>
    <property type="match status" value="1"/>
</dbReference>
<dbReference type="OrthoDB" id="7751476at2759"/>
<organism evidence="1">
    <name type="scientific">Bactrocera latifrons</name>
    <name type="common">Malaysian fruit fly</name>
    <name type="synonym">Chaetodacus latifrons</name>
    <dbReference type="NCBI Taxonomy" id="174628"/>
    <lineage>
        <taxon>Eukaryota</taxon>
        <taxon>Metazoa</taxon>
        <taxon>Ecdysozoa</taxon>
        <taxon>Arthropoda</taxon>
        <taxon>Hexapoda</taxon>
        <taxon>Insecta</taxon>
        <taxon>Pterygota</taxon>
        <taxon>Neoptera</taxon>
        <taxon>Endopterygota</taxon>
        <taxon>Diptera</taxon>
        <taxon>Brachycera</taxon>
        <taxon>Muscomorpha</taxon>
        <taxon>Tephritoidea</taxon>
        <taxon>Tephritidae</taxon>
        <taxon>Bactrocera</taxon>
        <taxon>Bactrocera</taxon>
    </lineage>
</organism>
<gene>
    <name evidence="1" type="ORF">c0_g1_i2</name>
</gene>
<dbReference type="InterPro" id="IPR009050">
    <property type="entry name" value="Globin-like_sf"/>
</dbReference>
<dbReference type="GO" id="GO:0019825">
    <property type="term" value="F:oxygen binding"/>
    <property type="evidence" value="ECO:0007669"/>
    <property type="project" value="InterPro"/>
</dbReference>
<protein>
    <submittedName>
        <fullName evidence="1">Uncharacterized protein</fullName>
    </submittedName>
</protein>